<comment type="catalytic activity">
    <reaction evidence="7">
        <text>Endonucleolytic cleavage of RNA, removing 5'-extranucleotides from tRNA precursor.</text>
        <dbReference type="EC" id="3.1.26.5"/>
    </reaction>
</comment>
<keyword evidence="3 7" id="KW-0540">Nuclease</keyword>
<dbReference type="InterPro" id="IPR000100">
    <property type="entry name" value="RNase_P"/>
</dbReference>
<dbReference type="EMBL" id="AP028127">
    <property type="protein sequence ID" value="BEH92073.1"/>
    <property type="molecule type" value="Genomic_DNA"/>
</dbReference>
<dbReference type="InterPro" id="IPR020539">
    <property type="entry name" value="RNase_P_CS"/>
</dbReference>
<dbReference type="PANTHER" id="PTHR33992:SF1">
    <property type="entry name" value="RIBONUCLEASE P PROTEIN COMPONENT"/>
    <property type="match status" value="1"/>
</dbReference>
<gene>
    <name evidence="7 9" type="primary">rnpA</name>
    <name evidence="9" type="ORF">T23_21750</name>
</gene>
<dbReference type="Pfam" id="PF00825">
    <property type="entry name" value="Ribonuclease_P"/>
    <property type="match status" value="1"/>
</dbReference>
<evidence type="ECO:0000256" key="6">
    <source>
        <dbReference type="ARBA" id="ARBA00022884"/>
    </source>
</evidence>
<evidence type="ECO:0000256" key="3">
    <source>
        <dbReference type="ARBA" id="ARBA00022722"/>
    </source>
</evidence>
<keyword evidence="10" id="KW-1185">Reference proteome</keyword>
<dbReference type="HAMAP" id="MF_00227">
    <property type="entry name" value="RNase_P"/>
    <property type="match status" value="1"/>
</dbReference>
<keyword evidence="5 7" id="KW-0378">Hydrolase</keyword>
<dbReference type="Proteomes" id="UP001432099">
    <property type="component" value="Chromosome"/>
</dbReference>
<evidence type="ECO:0000313" key="10">
    <source>
        <dbReference type="Proteomes" id="UP001432099"/>
    </source>
</evidence>
<dbReference type="PROSITE" id="PS00648">
    <property type="entry name" value="RIBONUCLEASE_P"/>
    <property type="match status" value="1"/>
</dbReference>
<comment type="function">
    <text evidence="1 7">RNaseP catalyzes the removal of the 5'-leader sequence from pre-tRNA to produce the mature 5'-terminus. It can also cleave other RNA substrates such as 4.5S RNA. The protein component plays an auxiliary but essential role in vivo by binding to the 5'-leader sequence and broadening the substrate specificity of the ribozyme.</text>
</comment>
<comment type="similarity">
    <text evidence="7">Belongs to the RnpA family.</text>
</comment>
<dbReference type="PANTHER" id="PTHR33992">
    <property type="entry name" value="RIBONUCLEASE P PROTEIN COMPONENT"/>
    <property type="match status" value="1"/>
</dbReference>
<evidence type="ECO:0000256" key="8">
    <source>
        <dbReference type="NCBIfam" id="TIGR00188"/>
    </source>
</evidence>
<dbReference type="InterPro" id="IPR020568">
    <property type="entry name" value="Ribosomal_Su5_D2-typ_SF"/>
</dbReference>
<keyword evidence="2 7" id="KW-0819">tRNA processing</keyword>
<name>A0ABM8ILC0_9FIRM</name>
<comment type="subunit">
    <text evidence="7">Consists of a catalytic RNA component (M1 or rnpB) and a protein subunit.</text>
</comment>
<organism evidence="9 10">
    <name type="scientific">Turicibacter faecis</name>
    <dbReference type="NCBI Taxonomy" id="2963365"/>
    <lineage>
        <taxon>Bacteria</taxon>
        <taxon>Bacillati</taxon>
        <taxon>Bacillota</taxon>
        <taxon>Erysipelotrichia</taxon>
        <taxon>Erysipelotrichales</taxon>
        <taxon>Turicibacteraceae</taxon>
        <taxon>Turicibacter</taxon>
    </lineage>
</organism>
<evidence type="ECO:0000256" key="2">
    <source>
        <dbReference type="ARBA" id="ARBA00022694"/>
    </source>
</evidence>
<dbReference type="RefSeq" id="WP_161831426.1">
    <property type="nucleotide sequence ID" value="NZ_AP028127.1"/>
</dbReference>
<keyword evidence="6 7" id="KW-0694">RNA-binding</keyword>
<evidence type="ECO:0000256" key="5">
    <source>
        <dbReference type="ARBA" id="ARBA00022801"/>
    </source>
</evidence>
<sequence length="114" mass="13568">MQKKYRIKKSTEIEKVMKRGRSRANSYFIIYKCINKEIANPRLAVSVGKKVGKAFERNKVKRYIRNITIEHLNEINPDYDYFVIARKGVKELDYAECKYQLEQLYKKIGMIPKS</sequence>
<dbReference type="EC" id="3.1.26.5" evidence="7 8"/>
<proteinExistence type="inferred from homology"/>
<dbReference type="SUPFAM" id="SSF54211">
    <property type="entry name" value="Ribosomal protein S5 domain 2-like"/>
    <property type="match status" value="1"/>
</dbReference>
<dbReference type="NCBIfam" id="TIGR00188">
    <property type="entry name" value="rnpA"/>
    <property type="match status" value="1"/>
</dbReference>
<dbReference type="InterPro" id="IPR014721">
    <property type="entry name" value="Ribsml_uS5_D2-typ_fold_subgr"/>
</dbReference>
<reference evidence="9" key="1">
    <citation type="journal article" date="2024" name="Int. J. Syst. Evol. Microbiol.">
        <title>Turicibacter faecis sp. nov., isolated from faeces of heart failure mouse model.</title>
        <authorList>
            <person name="Imamura Y."/>
            <person name="Motooka D."/>
            <person name="Nakajima Y."/>
            <person name="Ito S."/>
            <person name="Kitakaze M."/>
            <person name="Iida T."/>
            <person name="Nakamura S."/>
        </authorList>
    </citation>
    <scope>NUCLEOTIDE SEQUENCE</scope>
    <source>
        <strain evidence="9">TC023</strain>
    </source>
</reference>
<evidence type="ECO:0000313" key="9">
    <source>
        <dbReference type="EMBL" id="BEH92073.1"/>
    </source>
</evidence>
<evidence type="ECO:0000256" key="4">
    <source>
        <dbReference type="ARBA" id="ARBA00022759"/>
    </source>
</evidence>
<protein>
    <recommendedName>
        <fullName evidence="7 8">Ribonuclease P protein component</fullName>
        <shortName evidence="7">RNase P protein</shortName>
        <shortName evidence="7">RNaseP protein</shortName>
        <ecNumber evidence="7 8">3.1.26.5</ecNumber>
    </recommendedName>
    <alternativeName>
        <fullName evidence="7">Protein C5</fullName>
    </alternativeName>
</protein>
<evidence type="ECO:0000256" key="7">
    <source>
        <dbReference type="HAMAP-Rule" id="MF_00227"/>
    </source>
</evidence>
<accession>A0ABM8ILC0</accession>
<keyword evidence="4 7" id="KW-0255">Endonuclease</keyword>
<evidence type="ECO:0000256" key="1">
    <source>
        <dbReference type="ARBA" id="ARBA00002663"/>
    </source>
</evidence>
<dbReference type="Gene3D" id="3.30.230.10">
    <property type="match status" value="1"/>
</dbReference>